<proteinExistence type="predicted"/>
<comment type="caution">
    <text evidence="1">The sequence shown here is derived from an EMBL/GenBank/DDBJ whole genome shotgun (WGS) entry which is preliminary data.</text>
</comment>
<name>A0A1D1VU58_RAMVA</name>
<reference evidence="1 2" key="1">
    <citation type="journal article" date="2016" name="Nat. Commun.">
        <title>Extremotolerant tardigrade genome and improved radiotolerance of human cultured cells by tardigrade-unique protein.</title>
        <authorList>
            <person name="Hashimoto T."/>
            <person name="Horikawa D.D."/>
            <person name="Saito Y."/>
            <person name="Kuwahara H."/>
            <person name="Kozuka-Hata H."/>
            <person name="Shin-I T."/>
            <person name="Minakuchi Y."/>
            <person name="Ohishi K."/>
            <person name="Motoyama A."/>
            <person name="Aizu T."/>
            <person name="Enomoto A."/>
            <person name="Kondo K."/>
            <person name="Tanaka S."/>
            <person name="Hara Y."/>
            <person name="Koshikawa S."/>
            <person name="Sagara H."/>
            <person name="Miura T."/>
            <person name="Yokobori S."/>
            <person name="Miyagawa K."/>
            <person name="Suzuki Y."/>
            <person name="Kubo T."/>
            <person name="Oyama M."/>
            <person name="Kohara Y."/>
            <person name="Fujiyama A."/>
            <person name="Arakawa K."/>
            <person name="Katayama T."/>
            <person name="Toyoda A."/>
            <person name="Kunieda T."/>
        </authorList>
    </citation>
    <scope>NUCLEOTIDE SEQUENCE [LARGE SCALE GENOMIC DNA]</scope>
    <source>
        <strain evidence="1 2">YOKOZUNA-1</strain>
    </source>
</reference>
<organism evidence="1 2">
    <name type="scientific">Ramazzottius varieornatus</name>
    <name type="common">Water bear</name>
    <name type="synonym">Tardigrade</name>
    <dbReference type="NCBI Taxonomy" id="947166"/>
    <lineage>
        <taxon>Eukaryota</taxon>
        <taxon>Metazoa</taxon>
        <taxon>Ecdysozoa</taxon>
        <taxon>Tardigrada</taxon>
        <taxon>Eutardigrada</taxon>
        <taxon>Parachela</taxon>
        <taxon>Hypsibioidea</taxon>
        <taxon>Ramazzottiidae</taxon>
        <taxon>Ramazzottius</taxon>
    </lineage>
</organism>
<evidence type="ECO:0000313" key="1">
    <source>
        <dbReference type="EMBL" id="GAV05047.1"/>
    </source>
</evidence>
<accession>A0A1D1VU58</accession>
<evidence type="ECO:0000313" key="2">
    <source>
        <dbReference type="Proteomes" id="UP000186922"/>
    </source>
</evidence>
<keyword evidence="2" id="KW-1185">Reference proteome</keyword>
<dbReference type="EMBL" id="BDGG01000011">
    <property type="protein sequence ID" value="GAV05047.1"/>
    <property type="molecule type" value="Genomic_DNA"/>
</dbReference>
<dbReference type="AlphaFoldDB" id="A0A1D1VU58"/>
<sequence length="321" mass="36769">MDLRKVRYLGIVQMSHSIVRDVLHAATGLPYCQETNGAVWRIVWEAVLSEMNFLLSNLPEVKTKENEALSDEFFCRILAFLAPNRSCLSRLVQKLIAYDDVIQHKDTESSSTKLTTAKTSSRKAAVHKALESLGLSAEELRDLTETNEVKPSVKRARLLRGNVVTEAMKEKEYLAYADARRSSFPFLKPQEKREKKNAVEKLKIGSSWFDRLRIPAEILTPLLQLTLSFLANEMVFLIVDFVHVIRMDQKNDTFLRYKLLQAAARDSLSEINIELFNVLSLPLRSVATVDEVRNIFRIFSSAYFNPLDGARKSRRSLFSYF</sequence>
<dbReference type="Proteomes" id="UP000186922">
    <property type="component" value="Unassembled WGS sequence"/>
</dbReference>
<protein>
    <submittedName>
        <fullName evidence="1">Uncharacterized protein</fullName>
    </submittedName>
</protein>
<gene>
    <name evidence="1" type="primary">RvY_15235-1</name>
    <name evidence="1" type="synonym">RvY_15235.1</name>
    <name evidence="1" type="ORF">RvY_15235</name>
</gene>